<name>A0A1G4ATL2_9PEZI</name>
<accession>A0A1G4ATL2</accession>
<organism evidence="2 3">
    <name type="scientific">Colletotrichum orchidophilum</name>
    <dbReference type="NCBI Taxonomy" id="1209926"/>
    <lineage>
        <taxon>Eukaryota</taxon>
        <taxon>Fungi</taxon>
        <taxon>Dikarya</taxon>
        <taxon>Ascomycota</taxon>
        <taxon>Pezizomycotina</taxon>
        <taxon>Sordariomycetes</taxon>
        <taxon>Hypocreomycetidae</taxon>
        <taxon>Glomerellales</taxon>
        <taxon>Glomerellaceae</taxon>
        <taxon>Colletotrichum</taxon>
    </lineage>
</organism>
<dbReference type="GeneID" id="34565359"/>
<keyword evidence="1" id="KW-0732">Signal</keyword>
<protein>
    <submittedName>
        <fullName evidence="2">Uncharacterized protein</fullName>
    </submittedName>
</protein>
<feature type="signal peptide" evidence="1">
    <location>
        <begin position="1"/>
        <end position="21"/>
    </location>
</feature>
<dbReference type="RefSeq" id="XP_022469679.1">
    <property type="nucleotide sequence ID" value="XM_022623849.1"/>
</dbReference>
<dbReference type="EMBL" id="MJBS01000146">
    <property type="protein sequence ID" value="OHE92510.1"/>
    <property type="molecule type" value="Genomic_DNA"/>
</dbReference>
<evidence type="ECO:0000313" key="2">
    <source>
        <dbReference type="EMBL" id="OHE92510.1"/>
    </source>
</evidence>
<feature type="non-terminal residue" evidence="2">
    <location>
        <position position="1"/>
    </location>
</feature>
<reference evidence="2 3" key="1">
    <citation type="submission" date="2016-09" db="EMBL/GenBank/DDBJ databases">
        <authorList>
            <person name="Capua I."/>
            <person name="De Benedictis P."/>
            <person name="Joannis T."/>
            <person name="Lombin L.H."/>
            <person name="Cattoli G."/>
        </authorList>
    </citation>
    <scope>NUCLEOTIDE SEQUENCE [LARGE SCALE GENOMIC DNA]</scope>
    <source>
        <strain evidence="2 3">IMI 309357</strain>
    </source>
</reference>
<keyword evidence="3" id="KW-1185">Reference proteome</keyword>
<comment type="caution">
    <text evidence="2">The sequence shown here is derived from an EMBL/GenBank/DDBJ whole genome shotgun (WGS) entry which is preliminary data.</text>
</comment>
<proteinExistence type="predicted"/>
<dbReference type="Proteomes" id="UP000176998">
    <property type="component" value="Unassembled WGS sequence"/>
</dbReference>
<evidence type="ECO:0000256" key="1">
    <source>
        <dbReference type="SAM" id="SignalP"/>
    </source>
</evidence>
<sequence length="108" mass="12133">APCATTWLITLAPLLFSQSTALLSYQISFQGESLTRLTLAVNCQWLKYFWSLQRGNRRGRDRQAGTLYGLEEENKKKRETSSIPRALRQVDTSILGSLTALAGPPYKI</sequence>
<gene>
    <name evidence="2" type="ORF">CORC01_12228</name>
</gene>
<feature type="chain" id="PRO_5009602093" evidence="1">
    <location>
        <begin position="22"/>
        <end position="108"/>
    </location>
</feature>
<evidence type="ECO:0000313" key="3">
    <source>
        <dbReference type="Proteomes" id="UP000176998"/>
    </source>
</evidence>
<dbReference type="AlphaFoldDB" id="A0A1G4ATL2"/>